<proteinExistence type="predicted"/>
<dbReference type="PANTHER" id="PTHR36455:SF1">
    <property type="entry name" value="BLR8292 PROTEIN"/>
    <property type="match status" value="1"/>
</dbReference>
<evidence type="ECO:0000313" key="2">
    <source>
        <dbReference type="Proteomes" id="UP001596289"/>
    </source>
</evidence>
<dbReference type="NCBIfam" id="NF033819">
    <property type="entry name" value="IS66_TnpB"/>
    <property type="match status" value="1"/>
</dbReference>
<sequence length="101" mass="11768">GKTDLRKGIDGLASLIQSEYRLDPFTPALFLFCGGRLDRFKGLYWEGDGFILLYKRFENGHLQWPRNRQEVQQLSQRQLRQLLNGFTIEASIHPAQPSQLY</sequence>
<dbReference type="PANTHER" id="PTHR36455">
    <property type="match status" value="1"/>
</dbReference>
<keyword evidence="2" id="KW-1185">Reference proteome</keyword>
<dbReference type="Proteomes" id="UP001596289">
    <property type="component" value="Unassembled WGS sequence"/>
</dbReference>
<gene>
    <name evidence="1" type="primary">tnpB</name>
    <name evidence="1" type="ORF">ACFQGP_01090</name>
</gene>
<accession>A0ABW1RBK4</accession>
<reference evidence="2" key="1">
    <citation type="journal article" date="2019" name="Int. J. Syst. Evol. Microbiol.">
        <title>The Global Catalogue of Microorganisms (GCM) 10K type strain sequencing project: providing services to taxonomists for standard genome sequencing and annotation.</title>
        <authorList>
            <consortium name="The Broad Institute Genomics Platform"/>
            <consortium name="The Broad Institute Genome Sequencing Center for Infectious Disease"/>
            <person name="Wu L."/>
            <person name="Ma J."/>
        </authorList>
    </citation>
    <scope>NUCLEOTIDE SEQUENCE [LARGE SCALE GENOMIC DNA]</scope>
    <source>
        <strain evidence="2">CCM 8904</strain>
    </source>
</reference>
<name>A0ABW1RBK4_9LACO</name>
<protein>
    <submittedName>
        <fullName evidence="1">IS66 family insertion sequence element accessory protein TnpB</fullName>
    </submittedName>
</protein>
<dbReference type="EMBL" id="JBHSSL010000008">
    <property type="protein sequence ID" value="MFC6169184.1"/>
    <property type="molecule type" value="Genomic_DNA"/>
</dbReference>
<dbReference type="InterPro" id="IPR008878">
    <property type="entry name" value="Transposase_IS66_Orf2"/>
</dbReference>
<organism evidence="1 2">
    <name type="scientific">Loigolactobacillus jiayinensis</name>
    <dbReference type="NCBI Taxonomy" id="2486016"/>
    <lineage>
        <taxon>Bacteria</taxon>
        <taxon>Bacillati</taxon>
        <taxon>Bacillota</taxon>
        <taxon>Bacilli</taxon>
        <taxon>Lactobacillales</taxon>
        <taxon>Lactobacillaceae</taxon>
        <taxon>Loigolactobacillus</taxon>
    </lineage>
</organism>
<feature type="non-terminal residue" evidence="1">
    <location>
        <position position="1"/>
    </location>
</feature>
<evidence type="ECO:0000313" key="1">
    <source>
        <dbReference type="EMBL" id="MFC6169184.1"/>
    </source>
</evidence>
<dbReference type="Pfam" id="PF05717">
    <property type="entry name" value="TnpB_IS66"/>
    <property type="match status" value="1"/>
</dbReference>
<comment type="caution">
    <text evidence="1">The sequence shown here is derived from an EMBL/GenBank/DDBJ whole genome shotgun (WGS) entry which is preliminary data.</text>
</comment>
<dbReference type="RefSeq" id="WP_386698971.1">
    <property type="nucleotide sequence ID" value="NZ_JBHSSL010000008.1"/>
</dbReference>